<feature type="compositionally biased region" description="Low complexity" evidence="1">
    <location>
        <begin position="361"/>
        <end position="376"/>
    </location>
</feature>
<feature type="compositionally biased region" description="Low complexity" evidence="1">
    <location>
        <begin position="227"/>
        <end position="237"/>
    </location>
</feature>
<evidence type="ECO:0000256" key="2">
    <source>
        <dbReference type="SAM" id="Phobius"/>
    </source>
</evidence>
<feature type="compositionally biased region" description="Low complexity" evidence="1">
    <location>
        <begin position="298"/>
        <end position="310"/>
    </location>
</feature>
<accession>A0A6J3MBI8</accession>
<reference evidence="4" key="1">
    <citation type="submission" date="2020-01" db="EMBL/GenBank/DDBJ databases">
        <authorList>
            <consortium name="DOE Joint Genome Institute"/>
            <person name="Haridas S."/>
            <person name="Albert R."/>
            <person name="Binder M."/>
            <person name="Bloem J."/>
            <person name="Labutti K."/>
            <person name="Salamov A."/>
            <person name="Andreopoulos B."/>
            <person name="Baker S.E."/>
            <person name="Barry K."/>
            <person name="Bills G."/>
            <person name="Bluhm B.H."/>
            <person name="Cannon C."/>
            <person name="Castanera R."/>
            <person name="Culley D.E."/>
            <person name="Daum C."/>
            <person name="Ezra D."/>
            <person name="Gonzalez J.B."/>
            <person name="Henrissat B."/>
            <person name="Kuo A."/>
            <person name="Liang C."/>
            <person name="Lipzen A."/>
            <person name="Lutzoni F."/>
            <person name="Magnuson J."/>
            <person name="Mondo S."/>
            <person name="Nolan M."/>
            <person name="Ohm R."/>
            <person name="Pangilinan J."/>
            <person name="Park H.-J."/>
            <person name="Ramirez L."/>
            <person name="Alfaro M."/>
            <person name="Sun H."/>
            <person name="Tritt A."/>
            <person name="Yoshinaga Y."/>
            <person name="Zwiers L.-H."/>
            <person name="Turgeon B.G."/>
            <person name="Goodwin S.B."/>
            <person name="Spatafora J.W."/>
            <person name="Crous P.W."/>
            <person name="Grigoriev I.V."/>
        </authorList>
    </citation>
    <scope>NUCLEOTIDE SEQUENCE</scope>
    <source>
        <strain evidence="4">CBS 342.82</strain>
    </source>
</reference>
<name>A0A6J3MBI8_9PEZI</name>
<keyword evidence="2" id="KW-1133">Transmembrane helix</keyword>
<keyword evidence="3" id="KW-1185">Reference proteome</keyword>
<feature type="compositionally biased region" description="Low complexity" evidence="1">
    <location>
        <begin position="111"/>
        <end position="124"/>
    </location>
</feature>
<evidence type="ECO:0000313" key="4">
    <source>
        <dbReference type="RefSeq" id="XP_033462406.1"/>
    </source>
</evidence>
<dbReference type="Proteomes" id="UP000504637">
    <property type="component" value="Unplaced"/>
</dbReference>
<gene>
    <name evidence="4" type="ORF">K489DRAFT_368541</name>
</gene>
<protein>
    <submittedName>
        <fullName evidence="4">Uncharacterized protein</fullName>
    </submittedName>
</protein>
<feature type="transmembrane region" description="Helical" evidence="2">
    <location>
        <begin position="136"/>
        <end position="159"/>
    </location>
</feature>
<dbReference type="GeneID" id="54360761"/>
<feature type="region of interest" description="Disordered" evidence="1">
    <location>
        <begin position="111"/>
        <end position="131"/>
    </location>
</feature>
<reference evidence="4" key="3">
    <citation type="submission" date="2025-08" db="UniProtKB">
        <authorList>
            <consortium name="RefSeq"/>
        </authorList>
    </citation>
    <scope>IDENTIFICATION</scope>
    <source>
        <strain evidence="4">CBS 342.82</strain>
    </source>
</reference>
<evidence type="ECO:0000256" key="1">
    <source>
        <dbReference type="SAM" id="MobiDB-lite"/>
    </source>
</evidence>
<evidence type="ECO:0000313" key="3">
    <source>
        <dbReference type="Proteomes" id="UP000504637"/>
    </source>
</evidence>
<reference evidence="4" key="2">
    <citation type="submission" date="2020-04" db="EMBL/GenBank/DDBJ databases">
        <authorList>
            <consortium name="NCBI Genome Project"/>
        </authorList>
    </citation>
    <scope>NUCLEOTIDE SEQUENCE</scope>
    <source>
        <strain evidence="4">CBS 342.82</strain>
    </source>
</reference>
<organism evidence="4">
    <name type="scientific">Dissoconium aciculare CBS 342.82</name>
    <dbReference type="NCBI Taxonomy" id="1314786"/>
    <lineage>
        <taxon>Eukaryota</taxon>
        <taxon>Fungi</taxon>
        <taxon>Dikarya</taxon>
        <taxon>Ascomycota</taxon>
        <taxon>Pezizomycotina</taxon>
        <taxon>Dothideomycetes</taxon>
        <taxon>Dothideomycetidae</taxon>
        <taxon>Mycosphaerellales</taxon>
        <taxon>Dissoconiaceae</taxon>
        <taxon>Dissoconium</taxon>
    </lineage>
</organism>
<feature type="compositionally biased region" description="Basic and acidic residues" evidence="1">
    <location>
        <begin position="265"/>
        <end position="279"/>
    </location>
</feature>
<feature type="compositionally biased region" description="Pro residues" evidence="1">
    <location>
        <begin position="311"/>
        <end position="324"/>
    </location>
</feature>
<keyword evidence="2" id="KW-0812">Transmembrane</keyword>
<feature type="compositionally biased region" description="Polar residues" evidence="1">
    <location>
        <begin position="346"/>
        <end position="355"/>
    </location>
</feature>
<feature type="compositionally biased region" description="Polar residues" evidence="1">
    <location>
        <begin position="215"/>
        <end position="226"/>
    </location>
</feature>
<dbReference type="AlphaFoldDB" id="A0A6J3MBI8"/>
<proteinExistence type="predicted"/>
<keyword evidence="2" id="KW-0472">Membrane</keyword>
<sequence>MATSITTSPSSQATDITGADVPTTTNAISVLNSAVPSDVAASIAAQFSSDEAARHAVTTTAINAITSAGAASALTSAGAVSTFTSGVSVTNAGPLPSTLLSTTSQSLRSSSTSLSAASATTAAPPSAPGRSLPNNAIAGVATGITAGAVLVILAVVYILRRRQQRMSTNAALGGKRGPGARGSNGGSIYPEIAYLYDPAGSGSASFIQTSSAENSRTALLPNSETRSSSIQSNCQSSGTDSDDGPLGPIGPTSPLLVAPLSSIHHFNDHDHEHDLDTSDHTTPITPNTPVLPPPPRYPSLRMPRLVASPSIPLPPPPPAPPPAPERALSPLFSPTQQQSRRESWTRNKNAWTTSPLLAPQTSANNGGSSGSNNSAGGTSGWTARDPQPRASRGPSWLSPAIMSDLQPRATPPQLRGTASHSKASAPARNPSASRPLTAIVDEEKSSP</sequence>
<dbReference type="RefSeq" id="XP_033462406.1">
    <property type="nucleotide sequence ID" value="XM_033602961.1"/>
</dbReference>
<feature type="compositionally biased region" description="Low complexity" evidence="1">
    <location>
        <begin position="421"/>
        <end position="435"/>
    </location>
</feature>
<feature type="region of interest" description="Disordered" evidence="1">
    <location>
        <begin position="215"/>
        <end position="447"/>
    </location>
</feature>